<proteinExistence type="inferred from homology"/>
<dbReference type="Pfam" id="PF02687">
    <property type="entry name" value="FtsX"/>
    <property type="match status" value="1"/>
</dbReference>
<keyword evidence="8 13" id="KW-0812">Transmembrane</keyword>
<keyword evidence="10 12" id="KW-0472">Membrane</keyword>
<keyword evidence="9 13" id="KW-1133">Transmembrane helix</keyword>
<organism evidence="16 17">
    <name type="scientific">Alkalilimnicola ehrlichii</name>
    <dbReference type="NCBI Taxonomy" id="351052"/>
    <lineage>
        <taxon>Bacteria</taxon>
        <taxon>Pseudomonadati</taxon>
        <taxon>Pseudomonadota</taxon>
        <taxon>Gammaproteobacteria</taxon>
        <taxon>Chromatiales</taxon>
        <taxon>Ectothiorhodospiraceae</taxon>
        <taxon>Alkalilimnicola</taxon>
    </lineage>
</organism>
<dbReference type="PANTHER" id="PTHR47755:SF1">
    <property type="entry name" value="CELL DIVISION PROTEIN FTSX"/>
    <property type="match status" value="1"/>
</dbReference>
<keyword evidence="17" id="KW-1185">Reference proteome</keyword>
<comment type="similarity">
    <text evidence="2 12">Belongs to the ABC-4 integral membrane protein family. FtsX subfamily.</text>
</comment>
<dbReference type="GO" id="GO:0051301">
    <property type="term" value="P:cell division"/>
    <property type="evidence" value="ECO:0007669"/>
    <property type="project" value="UniProtKB-KW"/>
</dbReference>
<dbReference type="OrthoDB" id="9813411at2"/>
<feature type="transmembrane region" description="Helical" evidence="13">
    <location>
        <begin position="244"/>
        <end position="265"/>
    </location>
</feature>
<keyword evidence="11 12" id="KW-0131">Cell cycle</keyword>
<dbReference type="PIRSF" id="PIRSF003097">
    <property type="entry name" value="FtsX"/>
    <property type="match status" value="1"/>
</dbReference>
<evidence type="ECO:0000256" key="8">
    <source>
        <dbReference type="ARBA" id="ARBA00022692"/>
    </source>
</evidence>
<dbReference type="InterPro" id="IPR040690">
    <property type="entry name" value="FtsX_ECD"/>
</dbReference>
<keyword evidence="5 12" id="KW-1003">Cell membrane</keyword>
<feature type="transmembrane region" description="Helical" evidence="13">
    <location>
        <begin position="285"/>
        <end position="309"/>
    </location>
</feature>
<comment type="subcellular location">
    <subcellularLocation>
        <location evidence="1">Cell inner membrane</location>
        <topology evidence="1">Multi-pass membrane protein</topology>
    </subcellularLocation>
</comment>
<dbReference type="GO" id="GO:0005886">
    <property type="term" value="C:plasma membrane"/>
    <property type="evidence" value="ECO:0007669"/>
    <property type="project" value="UniProtKB-SubCell"/>
</dbReference>
<sequence>MAAGNPRARSNRLRQSVDAWGSAHLRALFASLGRLYRAPLPSLMTAAVIAIALALPAGFLLMLANAERVVGSWEGNAQISLFLELGTDAEHYRALARELRGHTQIDSVDVITPEAALEEFRRLSGFQEAMDLLDDNPLPPVLVVRPVSGLTPAEVDELVGDLQTQSAVEQLRLDQEWLQRLHGIMQLIQRGIWVIAVLLAVAVILVVGNTIRLDIQNRRDEIVVAKLIGATDAFIRRPFLYEGIWYGIAGGLLAALLIEVGRLLLGGPARELAVLYGSSFSLQGLGFVGILRLTLAGSLLGLLGSWTAVGRHLAAIEPR</sequence>
<evidence type="ECO:0000256" key="1">
    <source>
        <dbReference type="ARBA" id="ARBA00004429"/>
    </source>
</evidence>
<evidence type="ECO:0000256" key="11">
    <source>
        <dbReference type="ARBA" id="ARBA00023306"/>
    </source>
</evidence>
<comment type="subunit">
    <text evidence="3">Forms a membrane-associated complex with FtsE.</text>
</comment>
<evidence type="ECO:0000259" key="14">
    <source>
        <dbReference type="Pfam" id="PF02687"/>
    </source>
</evidence>
<feature type="transmembrane region" description="Helical" evidence="13">
    <location>
        <begin position="43"/>
        <end position="64"/>
    </location>
</feature>
<dbReference type="Pfam" id="PF18075">
    <property type="entry name" value="FtsX_ECD"/>
    <property type="match status" value="1"/>
</dbReference>
<accession>A0A3E0WWL6</accession>
<dbReference type="RefSeq" id="WP_116301734.1">
    <property type="nucleotide sequence ID" value="NZ_NFZV01000006.1"/>
</dbReference>
<evidence type="ECO:0000256" key="7">
    <source>
        <dbReference type="ARBA" id="ARBA00022618"/>
    </source>
</evidence>
<dbReference type="AlphaFoldDB" id="A0A3E0WWL6"/>
<evidence type="ECO:0000259" key="15">
    <source>
        <dbReference type="Pfam" id="PF18075"/>
    </source>
</evidence>
<evidence type="ECO:0000313" key="16">
    <source>
        <dbReference type="EMBL" id="RFA37394.1"/>
    </source>
</evidence>
<dbReference type="Proteomes" id="UP000256763">
    <property type="component" value="Unassembled WGS sequence"/>
</dbReference>
<feature type="domain" description="ABC3 transporter permease C-terminal" evidence="14">
    <location>
        <begin position="194"/>
        <end position="309"/>
    </location>
</feature>
<dbReference type="EMBL" id="NFZW01000007">
    <property type="protein sequence ID" value="RFA37394.1"/>
    <property type="molecule type" value="Genomic_DNA"/>
</dbReference>
<comment type="caution">
    <text evidence="16">The sequence shown here is derived from an EMBL/GenBank/DDBJ whole genome shotgun (WGS) entry which is preliminary data.</text>
</comment>
<dbReference type="Gene3D" id="3.30.70.3040">
    <property type="match status" value="1"/>
</dbReference>
<dbReference type="InterPro" id="IPR004513">
    <property type="entry name" value="FtsX"/>
</dbReference>
<dbReference type="GO" id="GO:0032153">
    <property type="term" value="C:cell division site"/>
    <property type="evidence" value="ECO:0007669"/>
    <property type="project" value="TreeGrafter"/>
</dbReference>
<dbReference type="NCBIfam" id="TIGR00439">
    <property type="entry name" value="FtsX_Gneg"/>
    <property type="match status" value="1"/>
</dbReference>
<protein>
    <recommendedName>
        <fullName evidence="4 12">Cell division protein FtsX</fullName>
    </recommendedName>
</protein>
<evidence type="ECO:0000256" key="3">
    <source>
        <dbReference type="ARBA" id="ARBA00011160"/>
    </source>
</evidence>
<feature type="domain" description="FtsX extracellular" evidence="15">
    <location>
        <begin position="78"/>
        <end position="170"/>
    </location>
</feature>
<evidence type="ECO:0000256" key="10">
    <source>
        <dbReference type="ARBA" id="ARBA00023136"/>
    </source>
</evidence>
<feature type="transmembrane region" description="Helical" evidence="13">
    <location>
        <begin position="191"/>
        <end position="211"/>
    </location>
</feature>
<evidence type="ECO:0000256" key="13">
    <source>
        <dbReference type="SAM" id="Phobius"/>
    </source>
</evidence>
<evidence type="ECO:0000256" key="4">
    <source>
        <dbReference type="ARBA" id="ARBA00021907"/>
    </source>
</evidence>
<dbReference type="InterPro" id="IPR047590">
    <property type="entry name" value="FtsX_proteobact-type"/>
</dbReference>
<evidence type="ECO:0000313" key="17">
    <source>
        <dbReference type="Proteomes" id="UP000256763"/>
    </source>
</evidence>
<gene>
    <name evidence="16" type="ORF">CAL65_08860</name>
</gene>
<reference evidence="17" key="1">
    <citation type="submission" date="2017-05" db="EMBL/GenBank/DDBJ databases">
        <authorList>
            <person name="Sharma S."/>
            <person name="Sidhu C."/>
            <person name="Pinnaka A.K."/>
        </authorList>
    </citation>
    <scope>NUCLEOTIDE SEQUENCE [LARGE SCALE GENOMIC DNA]</scope>
    <source>
        <strain evidence="17">AK93</strain>
    </source>
</reference>
<dbReference type="InterPro" id="IPR003838">
    <property type="entry name" value="ABC3_permease_C"/>
</dbReference>
<keyword evidence="6 12" id="KW-0997">Cell inner membrane</keyword>
<dbReference type="PANTHER" id="PTHR47755">
    <property type="entry name" value="CELL DIVISION PROTEIN FTSX"/>
    <property type="match status" value="1"/>
</dbReference>
<evidence type="ECO:0000256" key="9">
    <source>
        <dbReference type="ARBA" id="ARBA00022989"/>
    </source>
</evidence>
<keyword evidence="7 12" id="KW-0132">Cell division</keyword>
<comment type="function">
    <text evidence="12">Part of the ABC transporter FtsEX involved in cellular division.</text>
</comment>
<evidence type="ECO:0000256" key="2">
    <source>
        <dbReference type="ARBA" id="ARBA00007379"/>
    </source>
</evidence>
<evidence type="ECO:0000256" key="5">
    <source>
        <dbReference type="ARBA" id="ARBA00022475"/>
    </source>
</evidence>
<evidence type="ECO:0000256" key="6">
    <source>
        <dbReference type="ARBA" id="ARBA00022519"/>
    </source>
</evidence>
<name>A0A3E0WWL6_9GAMM</name>
<evidence type="ECO:0000256" key="12">
    <source>
        <dbReference type="PIRNR" id="PIRNR003097"/>
    </source>
</evidence>